<protein>
    <recommendedName>
        <fullName evidence="7">PHD-type domain-containing protein</fullName>
    </recommendedName>
</protein>
<dbReference type="VEuPathDB" id="VectorBase:AMAM012711"/>
<dbReference type="Gene3D" id="3.30.40.10">
    <property type="entry name" value="Zinc/RING finger domain, C3HC4 (zinc finger)"/>
    <property type="match status" value="1"/>
</dbReference>
<feature type="compositionally biased region" description="Polar residues" evidence="6">
    <location>
        <begin position="73"/>
        <end position="93"/>
    </location>
</feature>
<dbReference type="SMART" id="SM00249">
    <property type="entry name" value="PHD"/>
    <property type="match status" value="1"/>
</dbReference>
<accession>A0A182SSU2</accession>
<proteinExistence type="predicted"/>
<evidence type="ECO:0000256" key="3">
    <source>
        <dbReference type="ARBA" id="ARBA00022833"/>
    </source>
</evidence>
<evidence type="ECO:0000313" key="8">
    <source>
        <dbReference type="EnsemblMetazoa" id="AMAM012711-PA"/>
    </source>
</evidence>
<dbReference type="GO" id="GO:0008270">
    <property type="term" value="F:zinc ion binding"/>
    <property type="evidence" value="ECO:0007669"/>
    <property type="project" value="UniProtKB-KW"/>
</dbReference>
<name>A0A182SSU2_9DIPT</name>
<feature type="domain" description="PHD-type" evidence="7">
    <location>
        <begin position="4"/>
        <end position="56"/>
    </location>
</feature>
<evidence type="ECO:0000256" key="5">
    <source>
        <dbReference type="SAM" id="Coils"/>
    </source>
</evidence>
<dbReference type="SUPFAM" id="SSF57903">
    <property type="entry name" value="FYVE/PHD zinc finger"/>
    <property type="match status" value="1"/>
</dbReference>
<sequence length="218" mass="25037">MDKTPECQLCNRQVDTEATMERCCLCTKWKHAECAGLAVETKDPASRYVCSKCKVKQEITAAKFRDDRDTASLKPSTRSRMGSTASTKRSVRNVQGSIPSTHISVNTDEQLKLVEEETRLREREIEERRELKRRENAELARRLEEKKKLAEEESILRQNALKAEAEINILEQSVRRESLEKKRELMLHLSRASRSGSETSYEEKVVCWLSTSKGMTGE</sequence>
<reference evidence="8" key="2">
    <citation type="submission" date="2020-05" db="UniProtKB">
        <authorList>
            <consortium name="EnsemblMetazoa"/>
        </authorList>
    </citation>
    <scope>IDENTIFICATION</scope>
    <source>
        <strain evidence="8">maculatus3</strain>
    </source>
</reference>
<keyword evidence="3" id="KW-0862">Zinc</keyword>
<dbReference type="CDD" id="cd15489">
    <property type="entry name" value="PHD_SF"/>
    <property type="match status" value="1"/>
</dbReference>
<evidence type="ECO:0000256" key="4">
    <source>
        <dbReference type="PROSITE-ProRule" id="PRU00146"/>
    </source>
</evidence>
<dbReference type="InterPro" id="IPR011011">
    <property type="entry name" value="Znf_FYVE_PHD"/>
</dbReference>
<dbReference type="EnsemblMetazoa" id="AMAM012711-RA">
    <property type="protein sequence ID" value="AMAM012711-PA"/>
    <property type="gene ID" value="AMAM012711"/>
</dbReference>
<dbReference type="Proteomes" id="UP000075901">
    <property type="component" value="Unassembled WGS sequence"/>
</dbReference>
<dbReference type="AlphaFoldDB" id="A0A182SSU2"/>
<keyword evidence="1" id="KW-0479">Metal-binding</keyword>
<keyword evidence="2 4" id="KW-0863">Zinc-finger</keyword>
<keyword evidence="5" id="KW-0175">Coiled coil</keyword>
<dbReference type="InterPro" id="IPR019787">
    <property type="entry name" value="Znf_PHD-finger"/>
</dbReference>
<evidence type="ECO:0000256" key="6">
    <source>
        <dbReference type="SAM" id="MobiDB-lite"/>
    </source>
</evidence>
<dbReference type="PROSITE" id="PS50016">
    <property type="entry name" value="ZF_PHD_2"/>
    <property type="match status" value="1"/>
</dbReference>
<organism evidence="8 9">
    <name type="scientific">Anopheles maculatus</name>
    <dbReference type="NCBI Taxonomy" id="74869"/>
    <lineage>
        <taxon>Eukaryota</taxon>
        <taxon>Metazoa</taxon>
        <taxon>Ecdysozoa</taxon>
        <taxon>Arthropoda</taxon>
        <taxon>Hexapoda</taxon>
        <taxon>Insecta</taxon>
        <taxon>Pterygota</taxon>
        <taxon>Neoptera</taxon>
        <taxon>Endopterygota</taxon>
        <taxon>Diptera</taxon>
        <taxon>Nematocera</taxon>
        <taxon>Culicoidea</taxon>
        <taxon>Culicidae</taxon>
        <taxon>Anophelinae</taxon>
        <taxon>Anopheles</taxon>
        <taxon>Anopheles maculatus group</taxon>
    </lineage>
</organism>
<evidence type="ECO:0000313" key="9">
    <source>
        <dbReference type="Proteomes" id="UP000075901"/>
    </source>
</evidence>
<dbReference type="InterPro" id="IPR013083">
    <property type="entry name" value="Znf_RING/FYVE/PHD"/>
</dbReference>
<feature type="region of interest" description="Disordered" evidence="6">
    <location>
        <begin position="68"/>
        <end position="93"/>
    </location>
</feature>
<keyword evidence="9" id="KW-1185">Reference proteome</keyword>
<evidence type="ECO:0000256" key="1">
    <source>
        <dbReference type="ARBA" id="ARBA00022723"/>
    </source>
</evidence>
<evidence type="ECO:0000256" key="2">
    <source>
        <dbReference type="ARBA" id="ARBA00022771"/>
    </source>
</evidence>
<dbReference type="InterPro" id="IPR001965">
    <property type="entry name" value="Znf_PHD"/>
</dbReference>
<feature type="coiled-coil region" evidence="5">
    <location>
        <begin position="114"/>
        <end position="182"/>
    </location>
</feature>
<evidence type="ECO:0000259" key="7">
    <source>
        <dbReference type="PROSITE" id="PS50016"/>
    </source>
</evidence>
<reference evidence="9" key="1">
    <citation type="submission" date="2013-09" db="EMBL/GenBank/DDBJ databases">
        <title>The Genome Sequence of Anopheles maculatus species B.</title>
        <authorList>
            <consortium name="The Broad Institute Genomics Platform"/>
            <person name="Neafsey D.E."/>
            <person name="Besansky N."/>
            <person name="Howell P."/>
            <person name="Walton C."/>
            <person name="Young S.K."/>
            <person name="Zeng Q."/>
            <person name="Gargeya S."/>
            <person name="Fitzgerald M."/>
            <person name="Haas B."/>
            <person name="Abouelleil A."/>
            <person name="Allen A.W."/>
            <person name="Alvarado L."/>
            <person name="Arachchi H.M."/>
            <person name="Berlin A.M."/>
            <person name="Chapman S.B."/>
            <person name="Gainer-Dewar J."/>
            <person name="Goldberg J."/>
            <person name="Griggs A."/>
            <person name="Gujja S."/>
            <person name="Hansen M."/>
            <person name="Howarth C."/>
            <person name="Imamovic A."/>
            <person name="Ireland A."/>
            <person name="Larimer J."/>
            <person name="McCowan C."/>
            <person name="Murphy C."/>
            <person name="Pearson M."/>
            <person name="Poon T.W."/>
            <person name="Priest M."/>
            <person name="Roberts A."/>
            <person name="Saif S."/>
            <person name="Shea T."/>
            <person name="Sisk P."/>
            <person name="Sykes S."/>
            <person name="Wortman J."/>
            <person name="Nusbaum C."/>
            <person name="Birren B."/>
        </authorList>
    </citation>
    <scope>NUCLEOTIDE SEQUENCE [LARGE SCALE GENOMIC DNA]</scope>
    <source>
        <strain evidence="9">maculatus3</strain>
    </source>
</reference>